<evidence type="ECO:0000313" key="2">
    <source>
        <dbReference type="EMBL" id="MBB6050984.1"/>
    </source>
</evidence>
<organism evidence="2 3">
    <name type="scientific">Armatimonas rosea</name>
    <dbReference type="NCBI Taxonomy" id="685828"/>
    <lineage>
        <taxon>Bacteria</taxon>
        <taxon>Bacillati</taxon>
        <taxon>Armatimonadota</taxon>
        <taxon>Armatimonadia</taxon>
        <taxon>Armatimonadales</taxon>
        <taxon>Armatimonadaceae</taxon>
        <taxon>Armatimonas</taxon>
    </lineage>
</organism>
<evidence type="ECO:0008006" key="4">
    <source>
        <dbReference type="Google" id="ProtNLM"/>
    </source>
</evidence>
<gene>
    <name evidence="2" type="ORF">HNQ39_002775</name>
</gene>
<keyword evidence="3" id="KW-1185">Reference proteome</keyword>
<dbReference type="AlphaFoldDB" id="A0A7W9SS47"/>
<name>A0A7W9SS47_ARMRO</name>
<dbReference type="EMBL" id="JACHGW010000002">
    <property type="protein sequence ID" value="MBB6050984.1"/>
    <property type="molecule type" value="Genomic_DNA"/>
</dbReference>
<accession>A0A7W9SS47</accession>
<reference evidence="2 3" key="1">
    <citation type="submission" date="2020-08" db="EMBL/GenBank/DDBJ databases">
        <title>Genomic Encyclopedia of Type Strains, Phase IV (KMG-IV): sequencing the most valuable type-strain genomes for metagenomic binning, comparative biology and taxonomic classification.</title>
        <authorList>
            <person name="Goeker M."/>
        </authorList>
    </citation>
    <scope>NUCLEOTIDE SEQUENCE [LARGE SCALE GENOMIC DNA]</scope>
    <source>
        <strain evidence="2 3">DSM 23562</strain>
    </source>
</reference>
<keyword evidence="1" id="KW-0472">Membrane</keyword>
<protein>
    <recommendedName>
        <fullName evidence="4">PH domain-containing protein</fullName>
    </recommendedName>
</protein>
<evidence type="ECO:0000313" key="3">
    <source>
        <dbReference type="Proteomes" id="UP000520814"/>
    </source>
</evidence>
<sequence length="154" mass="17625">MEINEGEEVILAWRIHRLRDEPQKIGLVALGYGIAFAFWWLAFPYPLGLFLPVVALTGAMSEYLLPVDYKLTNQKAYCSCGPAIKLELAWSDIRRATVGKDGIYLSTLKIPSRLDSFRGIRLRFSKDNENEALLRETVKRLLPRDEPKDKEETP</sequence>
<keyword evidence="1" id="KW-1133">Transmembrane helix</keyword>
<keyword evidence="1" id="KW-0812">Transmembrane</keyword>
<proteinExistence type="predicted"/>
<feature type="transmembrane region" description="Helical" evidence="1">
    <location>
        <begin position="25"/>
        <end position="43"/>
    </location>
</feature>
<dbReference type="Proteomes" id="UP000520814">
    <property type="component" value="Unassembled WGS sequence"/>
</dbReference>
<comment type="caution">
    <text evidence="2">The sequence shown here is derived from an EMBL/GenBank/DDBJ whole genome shotgun (WGS) entry which is preliminary data.</text>
</comment>
<dbReference type="RefSeq" id="WP_184196946.1">
    <property type="nucleotide sequence ID" value="NZ_JACHGW010000002.1"/>
</dbReference>
<feature type="transmembrane region" description="Helical" evidence="1">
    <location>
        <begin position="49"/>
        <end position="65"/>
    </location>
</feature>
<evidence type="ECO:0000256" key="1">
    <source>
        <dbReference type="SAM" id="Phobius"/>
    </source>
</evidence>